<evidence type="ECO:0000256" key="5">
    <source>
        <dbReference type="ARBA" id="ARBA00009759"/>
    </source>
</evidence>
<gene>
    <name evidence="20 21" type="primary">bpnt2.L</name>
</gene>
<dbReference type="SUPFAM" id="SSF56655">
    <property type="entry name" value="Carbohydrate phosphatase"/>
    <property type="match status" value="1"/>
</dbReference>
<feature type="binding site" evidence="18">
    <location>
        <position position="293"/>
    </location>
    <ligand>
        <name>Mg(2+)</name>
        <dbReference type="ChEBI" id="CHEBI:18420"/>
        <label>1</label>
        <note>catalytic</note>
    </ligand>
</feature>
<proteinExistence type="inferred from homology"/>
<evidence type="ECO:0000256" key="9">
    <source>
        <dbReference type="ARBA" id="ARBA00022801"/>
    </source>
</evidence>
<feature type="binding site" evidence="18">
    <location>
        <position position="126"/>
    </location>
    <ligand>
        <name>Mg(2+)</name>
        <dbReference type="ChEBI" id="CHEBI:18420"/>
        <label>1</label>
        <note>catalytic</note>
    </ligand>
</feature>
<dbReference type="GeneID" id="108719261"/>
<dbReference type="FunFam" id="3.40.190.80:FF:000007">
    <property type="entry name" value="Blast:Putative inositol monophosphatase 3"/>
    <property type="match status" value="1"/>
</dbReference>
<evidence type="ECO:0000256" key="17">
    <source>
        <dbReference type="ARBA" id="ARBA00073184"/>
    </source>
</evidence>
<dbReference type="KEGG" id="xla:108719261"/>
<reference evidence="20" key="1">
    <citation type="submission" date="2025-08" db="UniProtKB">
        <authorList>
            <consortium name="RefSeq"/>
        </authorList>
    </citation>
    <scope>IDENTIFICATION</scope>
    <source>
        <strain evidence="20">J_2021</strain>
        <tissue evidence="20">Erythrocytes</tissue>
    </source>
</reference>
<dbReference type="AGR" id="Xenbase:XB-GENE-17341474"/>
<dbReference type="PaxDb" id="8355-A0A1L8FZ44"/>
<evidence type="ECO:0000256" key="11">
    <source>
        <dbReference type="ARBA" id="ARBA00022989"/>
    </source>
</evidence>
<keyword evidence="12" id="KW-0472">Membrane</keyword>
<dbReference type="Gene3D" id="3.40.190.80">
    <property type="match status" value="1"/>
</dbReference>
<comment type="subcellular location">
    <subcellularLocation>
        <location evidence="3">Membrane</location>
        <topology evidence="3">Single-pass membrane protein</topology>
    </subcellularLocation>
</comment>
<evidence type="ECO:0000256" key="10">
    <source>
        <dbReference type="ARBA" id="ARBA00022842"/>
    </source>
</evidence>
<comment type="pathway">
    <text evidence="4">Polyol metabolism; myo-inositol biosynthesis; myo-inositol from D-glucose 6-phosphate: step 2/2.</text>
</comment>
<evidence type="ECO:0000256" key="14">
    <source>
        <dbReference type="ARBA" id="ARBA00042166"/>
    </source>
</evidence>
<evidence type="ECO:0000256" key="18">
    <source>
        <dbReference type="PIRSR" id="PIRSR600760-2"/>
    </source>
</evidence>
<keyword evidence="19" id="KW-1185">Reference proteome</keyword>
<dbReference type="InterPro" id="IPR050725">
    <property type="entry name" value="CysQ/Inositol_MonoPase"/>
</dbReference>
<dbReference type="GO" id="GO:0046854">
    <property type="term" value="P:phosphatidylinositol phosphate biosynthetic process"/>
    <property type="evidence" value="ECO:0007669"/>
    <property type="project" value="InterPro"/>
</dbReference>
<dbReference type="GO" id="GO:0008254">
    <property type="term" value="F:3'-nucleotidase activity"/>
    <property type="evidence" value="ECO:0000318"/>
    <property type="project" value="GO_Central"/>
</dbReference>
<evidence type="ECO:0000256" key="8">
    <source>
        <dbReference type="ARBA" id="ARBA00022723"/>
    </source>
</evidence>
<dbReference type="GO" id="GO:0046872">
    <property type="term" value="F:metal ion binding"/>
    <property type="evidence" value="ECO:0007669"/>
    <property type="project" value="UniProtKB-KW"/>
</dbReference>
<dbReference type="OrthoDB" id="74460at2759"/>
<dbReference type="GO" id="GO:0052834">
    <property type="term" value="F:inositol monophosphate phosphatase activity"/>
    <property type="evidence" value="ECO:0007669"/>
    <property type="project" value="UniProtKB-EC"/>
</dbReference>
<dbReference type="FunFam" id="3.30.540.10:FF:000012">
    <property type="entry name" value="Blast:Putative inositol monophosphatase 3"/>
    <property type="match status" value="1"/>
</dbReference>
<dbReference type="Pfam" id="PF00459">
    <property type="entry name" value="Inositol_P"/>
    <property type="match status" value="1"/>
</dbReference>
<feature type="binding site" evidence="18">
    <location>
        <position position="170"/>
    </location>
    <ligand>
        <name>Mg(2+)</name>
        <dbReference type="ChEBI" id="CHEBI:18420"/>
        <label>1</label>
        <note>catalytic</note>
    </ligand>
</feature>
<evidence type="ECO:0000256" key="13">
    <source>
        <dbReference type="ARBA" id="ARBA00042119"/>
    </source>
</evidence>
<dbReference type="Xenbase" id="XB-GENE-17341474">
    <property type="gene designation" value="bpnt2.L"/>
</dbReference>
<evidence type="ECO:0000256" key="15">
    <source>
        <dbReference type="ARBA" id="ARBA00042949"/>
    </source>
</evidence>
<dbReference type="Proteomes" id="UP000186698">
    <property type="component" value="Chromosome 6L"/>
</dbReference>
<evidence type="ECO:0000256" key="12">
    <source>
        <dbReference type="ARBA" id="ARBA00023136"/>
    </source>
</evidence>
<dbReference type="STRING" id="8355.A0A1L8FZ44"/>
<evidence type="ECO:0000313" key="21">
    <source>
        <dbReference type="Xenbase" id="XB-GENE-17341474"/>
    </source>
</evidence>
<feature type="binding site" evidence="18">
    <location>
        <position position="167"/>
    </location>
    <ligand>
        <name>Mg(2+)</name>
        <dbReference type="ChEBI" id="CHEBI:18420"/>
        <label>1</label>
        <note>catalytic</note>
    </ligand>
</feature>
<dbReference type="PROSITE" id="PS00630">
    <property type="entry name" value="IMP_2"/>
    <property type="match status" value="1"/>
</dbReference>
<organism evidence="19 20">
    <name type="scientific">Xenopus laevis</name>
    <name type="common">African clawed frog</name>
    <dbReference type="NCBI Taxonomy" id="8355"/>
    <lineage>
        <taxon>Eukaryota</taxon>
        <taxon>Metazoa</taxon>
        <taxon>Chordata</taxon>
        <taxon>Craniata</taxon>
        <taxon>Vertebrata</taxon>
        <taxon>Euteleostomi</taxon>
        <taxon>Amphibia</taxon>
        <taxon>Batrachia</taxon>
        <taxon>Anura</taxon>
        <taxon>Pipoidea</taxon>
        <taxon>Pipidae</taxon>
        <taxon>Xenopodinae</taxon>
        <taxon>Xenopus</taxon>
        <taxon>Xenopus</taxon>
    </lineage>
</organism>
<dbReference type="GO" id="GO:0005794">
    <property type="term" value="C:Golgi apparatus"/>
    <property type="evidence" value="ECO:0007669"/>
    <property type="project" value="UniProtKB-ARBA"/>
</dbReference>
<comment type="catalytic activity">
    <reaction evidence="1">
        <text>a myo-inositol phosphate + H2O = myo-inositol + phosphate</text>
        <dbReference type="Rhea" id="RHEA:24056"/>
        <dbReference type="ChEBI" id="CHEBI:15377"/>
        <dbReference type="ChEBI" id="CHEBI:17268"/>
        <dbReference type="ChEBI" id="CHEBI:43474"/>
        <dbReference type="ChEBI" id="CHEBI:84139"/>
        <dbReference type="EC" id="3.1.3.25"/>
    </reaction>
</comment>
<dbReference type="InterPro" id="IPR000760">
    <property type="entry name" value="Inositol_monophosphatase-like"/>
</dbReference>
<evidence type="ECO:0000313" key="19">
    <source>
        <dbReference type="Proteomes" id="UP000186698"/>
    </source>
</evidence>
<keyword evidence="11" id="KW-1133">Transmembrane helix</keyword>
<keyword evidence="10 18" id="KW-0460">Magnesium</keyword>
<dbReference type="PANTHER" id="PTHR43028:SF4">
    <property type="entry name" value="INOSITOL MONOPHOSPHATASE 3"/>
    <property type="match status" value="1"/>
</dbReference>
<name>A0A1L8FZ44_XENLA</name>
<dbReference type="InterPro" id="IPR020550">
    <property type="entry name" value="Inositol_monophosphatase_CS"/>
</dbReference>
<evidence type="ECO:0000256" key="4">
    <source>
        <dbReference type="ARBA" id="ARBA00005152"/>
    </source>
</evidence>
<dbReference type="AlphaFoldDB" id="A0A1L8FZ44"/>
<dbReference type="CTD" id="108719261"/>
<evidence type="ECO:0000256" key="6">
    <source>
        <dbReference type="ARBA" id="ARBA00013106"/>
    </source>
</evidence>
<evidence type="ECO:0000256" key="3">
    <source>
        <dbReference type="ARBA" id="ARBA00004167"/>
    </source>
</evidence>
<dbReference type="OMA" id="EHLSICT"/>
<dbReference type="CDD" id="cd01640">
    <property type="entry name" value="IPPase"/>
    <property type="match status" value="1"/>
</dbReference>
<dbReference type="PANTHER" id="PTHR43028">
    <property type="entry name" value="3'(2'),5'-BISPHOSPHATE NUCLEOTIDASE 1"/>
    <property type="match status" value="1"/>
</dbReference>
<evidence type="ECO:0000256" key="2">
    <source>
        <dbReference type="ARBA" id="ARBA00001946"/>
    </source>
</evidence>
<keyword evidence="8 18" id="KW-0479">Metal-binding</keyword>
<evidence type="ECO:0000313" key="20">
    <source>
        <dbReference type="RefSeq" id="XP_018123501.1"/>
    </source>
</evidence>
<comment type="cofactor">
    <cofactor evidence="2 18">
        <name>Mg(2+)</name>
        <dbReference type="ChEBI" id="CHEBI:18420"/>
    </cofactor>
</comment>
<evidence type="ECO:0000256" key="1">
    <source>
        <dbReference type="ARBA" id="ARBA00001033"/>
    </source>
</evidence>
<protein>
    <recommendedName>
        <fullName evidence="17">Inositol monophosphatase 3</fullName>
        <ecNumber evidence="6">3.1.3.25</ecNumber>
    </recommendedName>
    <alternativeName>
        <fullName evidence="16">3'(2'), 5'-bisphosphate nucleotidase 2</fullName>
    </alternativeName>
    <alternativeName>
        <fullName evidence="14">Inositol monophosphatase domain-containing protein 1</fullName>
    </alternativeName>
    <alternativeName>
        <fullName evidence="15">Inositol-1(or 4)-monophosphatase 3</fullName>
    </alternativeName>
    <alternativeName>
        <fullName evidence="13">Myo-inositol monophosphatase A3</fullName>
    </alternativeName>
</protein>
<comment type="similarity">
    <text evidence="5">Belongs to the inositol monophosphatase superfamily.</text>
</comment>
<dbReference type="EC" id="3.1.3.25" evidence="6"/>
<feature type="binding site" evidence="18">
    <location>
        <position position="169"/>
    </location>
    <ligand>
        <name>Mg(2+)</name>
        <dbReference type="ChEBI" id="CHEBI:18420"/>
        <label>1</label>
        <note>catalytic</note>
    </ligand>
</feature>
<dbReference type="GO" id="GO:0012505">
    <property type="term" value="C:endomembrane system"/>
    <property type="evidence" value="ECO:0000318"/>
    <property type="project" value="GO_Central"/>
</dbReference>
<keyword evidence="7" id="KW-0812">Transmembrane</keyword>
<keyword evidence="9" id="KW-0378">Hydrolase</keyword>
<dbReference type="RefSeq" id="XP_018123501.1">
    <property type="nucleotide sequence ID" value="XM_018268012.2"/>
</dbReference>
<sequence>MAPMGIRLSPLGIGVFCLLGLGVLYHVYSGFLTGRFSAFLLGDRAEDADPGDTVDLRELLAISVRAAELGGVEVKKVRESNSLNEKAKGKTREGEDEKMTSGDVLSNKKMYNLIKNAFPGLLVNTEEKVDANEEDSISWDRDIPDDIKDKIKTSKHVASESITIWIDPLDATHEYTENLVNYVTTMVCVAVNGKPVIGVVHKPFTGYTAWAMVDEGANIKKRNSYNEKTPTFIVSRSHSGQVKEVTRQTFGNKTEILSAGGAGYKVLSLLDVSANEQETADVYIHVTYIKKWDICAGNAILNALGGHMTTLKGEEISYTGSEQNEGGLLASIGMDHSALVDKLAKKISVNAKKPAK</sequence>
<evidence type="ECO:0000256" key="16">
    <source>
        <dbReference type="ARBA" id="ARBA00043030"/>
    </source>
</evidence>
<evidence type="ECO:0000256" key="7">
    <source>
        <dbReference type="ARBA" id="ARBA00022692"/>
    </source>
</evidence>
<dbReference type="GO" id="GO:0016020">
    <property type="term" value="C:membrane"/>
    <property type="evidence" value="ECO:0007669"/>
    <property type="project" value="UniProtKB-SubCell"/>
</dbReference>
<dbReference type="Gene3D" id="3.30.540.10">
    <property type="entry name" value="Fructose-1,6-Bisphosphatase, subunit A, domain 1"/>
    <property type="match status" value="1"/>
</dbReference>
<dbReference type="Bgee" id="108719261">
    <property type="expression patterns" value="Expressed in internal ear and 19 other cell types or tissues"/>
</dbReference>
<accession>A0A1L8FZ44</accession>